<name>A0AB33VHW7_RALSU</name>
<dbReference type="InterPro" id="IPR050109">
    <property type="entry name" value="HTH-type_TetR-like_transc_reg"/>
</dbReference>
<reference evidence="4 5" key="1">
    <citation type="journal article" date="2006" name="Mol. Plant Microbe Interact.">
        <title>Identification of open reading frames unique to a select agent: Ralstonia solanacearum race 3 biovar 2.</title>
        <authorList>
            <person name="Gabriel D.W."/>
            <person name="Allen C."/>
            <person name="Schell M."/>
            <person name="Denny T.P."/>
            <person name="Greenberg J.T."/>
            <person name="Duan Y.P."/>
            <person name="Flores-Cruz Z."/>
            <person name="Huang Q."/>
            <person name="Clifford J.M."/>
            <person name="Presting G."/>
            <person name="Gonzalez E.T."/>
            <person name="Reddy J."/>
            <person name="Elphinstone J."/>
            <person name="Swanson J."/>
            <person name="Yao J."/>
            <person name="Mulholland V."/>
            <person name="Liu L."/>
            <person name="Farmerie W."/>
            <person name="Patnaikuni M."/>
            <person name="Balogh B."/>
            <person name="Norman D."/>
            <person name="Alvarez A."/>
            <person name="Castillo J.A."/>
            <person name="Jones J."/>
            <person name="Saddler G."/>
            <person name="Walunas T."/>
            <person name="Zhukov A."/>
            <person name="Mikhailova N."/>
        </authorList>
    </citation>
    <scope>NUCLEOTIDE SEQUENCE [LARGE SCALE GENOMIC DNA]</scope>
    <source>
        <strain evidence="4 5">UW551</strain>
    </source>
</reference>
<dbReference type="InterPro" id="IPR009057">
    <property type="entry name" value="Homeodomain-like_sf"/>
</dbReference>
<proteinExistence type="predicted"/>
<dbReference type="Gene3D" id="1.10.357.10">
    <property type="entry name" value="Tetracycline Repressor, domain 2"/>
    <property type="match status" value="1"/>
</dbReference>
<comment type="caution">
    <text evidence="4">The sequence shown here is derived from an EMBL/GenBank/DDBJ whole genome shotgun (WGS) entry which is preliminary data.</text>
</comment>
<evidence type="ECO:0000313" key="4">
    <source>
        <dbReference type="EMBL" id="EAP74343.1"/>
    </source>
</evidence>
<feature type="domain" description="HTH tetR-type" evidence="3">
    <location>
        <begin position="34"/>
        <end position="94"/>
    </location>
</feature>
<dbReference type="GO" id="GO:0003677">
    <property type="term" value="F:DNA binding"/>
    <property type="evidence" value="ECO:0007669"/>
    <property type="project" value="UniProtKB-UniRule"/>
</dbReference>
<dbReference type="PRINTS" id="PR00455">
    <property type="entry name" value="HTHTETR"/>
</dbReference>
<evidence type="ECO:0000313" key="5">
    <source>
        <dbReference type="Proteomes" id="UP000005933"/>
    </source>
</evidence>
<gene>
    <name evidence="4" type="ORF">RRSL_04065</name>
</gene>
<feature type="DNA-binding region" description="H-T-H motif" evidence="2">
    <location>
        <begin position="57"/>
        <end position="76"/>
    </location>
</feature>
<evidence type="ECO:0000256" key="2">
    <source>
        <dbReference type="PROSITE-ProRule" id="PRU00335"/>
    </source>
</evidence>
<organism evidence="4 5">
    <name type="scientific">Ralstonia solanacearum (strain UW551)</name>
    <dbReference type="NCBI Taxonomy" id="342110"/>
    <lineage>
        <taxon>Bacteria</taxon>
        <taxon>Pseudomonadati</taxon>
        <taxon>Pseudomonadota</taxon>
        <taxon>Betaproteobacteria</taxon>
        <taxon>Burkholderiales</taxon>
        <taxon>Burkholderiaceae</taxon>
        <taxon>Ralstonia</taxon>
        <taxon>Ralstonia solanacearum species complex</taxon>
    </lineage>
</organism>
<protein>
    <recommendedName>
        <fullName evidence="3">HTH tetR-type domain-containing protein</fullName>
    </recommendedName>
</protein>
<accession>A0AB33VHW7</accession>
<dbReference type="Pfam" id="PF00440">
    <property type="entry name" value="TetR_N"/>
    <property type="match status" value="1"/>
</dbReference>
<evidence type="ECO:0000256" key="1">
    <source>
        <dbReference type="ARBA" id="ARBA00023125"/>
    </source>
</evidence>
<dbReference type="InterPro" id="IPR001647">
    <property type="entry name" value="HTH_TetR"/>
</dbReference>
<dbReference type="PANTHER" id="PTHR30055">
    <property type="entry name" value="HTH-TYPE TRANSCRIPTIONAL REGULATOR RUTR"/>
    <property type="match status" value="1"/>
</dbReference>
<dbReference type="AlphaFoldDB" id="A0AB33VHW7"/>
<keyword evidence="1 2" id="KW-0238">DNA-binding</keyword>
<sequence>MPLAKSSHWACVDKLYDYCHNVRMATKMTHEAAVARREGILQAARWCFLNFGFSKTSLDDIAKRANISRTLLYKSFKDKEDIFAAVFADWLVARQPAAQEAARAAGNPYERLLNVCRLMVLEPWADMVGAPMAAQFYDVCERLDPDVSANHRRVAHECAAAILGNDSAAEVFLLALDGLLADQPTTAVLEQRVQLLADRFVQPQVKKGRG</sequence>
<dbReference type="PROSITE" id="PS50977">
    <property type="entry name" value="HTH_TETR_2"/>
    <property type="match status" value="1"/>
</dbReference>
<dbReference type="SUPFAM" id="SSF46689">
    <property type="entry name" value="Homeodomain-like"/>
    <property type="match status" value="1"/>
</dbReference>
<evidence type="ECO:0000259" key="3">
    <source>
        <dbReference type="PROSITE" id="PS50977"/>
    </source>
</evidence>
<dbReference type="EMBL" id="AAKL01000004">
    <property type="protein sequence ID" value="EAP74343.1"/>
    <property type="molecule type" value="Genomic_DNA"/>
</dbReference>
<dbReference type="Proteomes" id="UP000005933">
    <property type="component" value="Unassembled WGS sequence"/>
</dbReference>